<gene>
    <name evidence="1" type="ORF">EJC50_22735</name>
</gene>
<dbReference type="CDD" id="cd14489">
    <property type="entry name" value="CBM_SBP_bac_1_like"/>
    <property type="match status" value="1"/>
</dbReference>
<reference evidence="2" key="1">
    <citation type="submission" date="2018-12" db="EMBL/GenBank/DDBJ databases">
        <title>Genome sequence of Peanibacillus sp.</title>
        <authorList>
            <person name="Subramani G."/>
            <person name="Srinivasan S."/>
            <person name="Kim M.K."/>
        </authorList>
    </citation>
    <scope>NUCLEOTIDE SEQUENCE [LARGE SCALE GENOMIC DNA]</scope>
    <source>
        <strain evidence="2">18JY67-1</strain>
    </source>
</reference>
<dbReference type="EMBL" id="CP034437">
    <property type="protein sequence ID" value="AZN42179.1"/>
    <property type="molecule type" value="Genomic_DNA"/>
</dbReference>
<accession>A0A3Q8X7F3</accession>
<dbReference type="AlphaFoldDB" id="A0A3Q8X7F3"/>
<evidence type="ECO:0000313" key="1">
    <source>
        <dbReference type="EMBL" id="AZN42179.1"/>
    </source>
</evidence>
<sequence length="984" mass="110997">MKRSYLKLISIVVVLCAVIWFVVSSFGGFGGHPAAAEDRQLDTASLADLQASYKSGSYEEYLSKHENEAETQSGTDIRVEAEQYVSLNGMSASVVHDYEGQQGDMVLTGETGSMTWAVDVKTSGMYQIGMKYFTVKGKESDIERGLLIDGNAPFNEAKNLIFSRIWKNEKPEFDRDDRGNDLTPKQVEVHMWQESLFRDAQGYYEQPYLFYFSAGKHEITLTSSKEPLVIDYLKLTKPVIPVSYDELAKQYQSKGYKPAEGAYLKIQGEAASLKSSPMLIPYNDRSDPAIEPYHASKLRNNAIGGWTWRMPGQWIEWEIDAPKDGLYQIAFKNRQNYLTDMSALRTLTIDGKVPFEEAQRIGFAYANNWQMKVLGKDSQTPYSFYLTAGKHAIRLELTLGELAPILRSVENSILNLNAMYRKIISYTGTVPDQFRDYALEERIPEMTKLFKDESKRLYSVAHIIEGDGGSNDRSAMLNTLAYQLTDMAANPDTVPSRIDSFKSNVGALGAWMLMLNEQPVAIDYLIVSEPGAKLPNAEASRLESLKSSVTSFAASFYENYDDFSADESGQKSITVWVTSGRDQAQILKRLVDDDFTHKTGIHVNLKLVSADILLPSTVAGKGPDVALQVGNELPVNFATRNALQDLSVFSDFKQVAEQFSNSAIVPYAYKDGYYGLPEQLTFPVLFYRKDIIEDELKLKVPQTWDEVYKLIPELQKHNLEFGLPQKGLNAQGNDVVTTDIITLPPSPTFAMLLYQNDGEFYKNGDQASGLDEETSIKQFKKWTDMYVNYKLPIQTDFANRFRTGEMPIGIVDYTMYNKLSVYAPEIKGLWDFVPVPGTVQKDGTIRRDVGAGGTSTVMFKQTKNKDAAWSFMKWWTSKDTQLSFGREMEVRLGTSARYPTANIEALQQLAWPVHDLKVLMEQMKWTKGIPEVPGGYLTGRNIDNAFRKVVVQGADPRETMDDYVRVMNEEISARRQEFNLPYAK</sequence>
<dbReference type="PANTHER" id="PTHR43649:SF27">
    <property type="entry name" value="EXTRACELLULAR SOLUTE-BINDING PROTEIN FAMILY 1"/>
    <property type="match status" value="1"/>
</dbReference>
<dbReference type="KEGG" id="palb:EJC50_22735"/>
<dbReference type="InterPro" id="IPR006059">
    <property type="entry name" value="SBP"/>
</dbReference>
<name>A0A3Q8X7F3_9BACL</name>
<dbReference type="RefSeq" id="WP_126017877.1">
    <property type="nucleotide sequence ID" value="NZ_CP034437.1"/>
</dbReference>
<dbReference type="Gene3D" id="2.60.120.260">
    <property type="entry name" value="Galactose-binding domain-like"/>
    <property type="match status" value="2"/>
</dbReference>
<keyword evidence="2" id="KW-1185">Reference proteome</keyword>
<dbReference type="Gene3D" id="3.40.190.10">
    <property type="entry name" value="Periplasmic binding protein-like II"/>
    <property type="match status" value="1"/>
</dbReference>
<evidence type="ECO:0000313" key="2">
    <source>
        <dbReference type="Proteomes" id="UP000272528"/>
    </source>
</evidence>
<dbReference type="Proteomes" id="UP000272528">
    <property type="component" value="Chromosome"/>
</dbReference>
<dbReference type="Pfam" id="PF01547">
    <property type="entry name" value="SBP_bac_1"/>
    <property type="match status" value="1"/>
</dbReference>
<organism evidence="1 2">
    <name type="scientific">Paenibacillus albus</name>
    <dbReference type="NCBI Taxonomy" id="2495582"/>
    <lineage>
        <taxon>Bacteria</taxon>
        <taxon>Bacillati</taxon>
        <taxon>Bacillota</taxon>
        <taxon>Bacilli</taxon>
        <taxon>Bacillales</taxon>
        <taxon>Paenibacillaceae</taxon>
        <taxon>Paenibacillus</taxon>
    </lineage>
</organism>
<dbReference type="SUPFAM" id="SSF53850">
    <property type="entry name" value="Periplasmic binding protein-like II"/>
    <property type="match status" value="1"/>
</dbReference>
<dbReference type="InterPro" id="IPR050490">
    <property type="entry name" value="Bact_solute-bd_prot1"/>
</dbReference>
<dbReference type="PANTHER" id="PTHR43649">
    <property type="entry name" value="ARABINOSE-BINDING PROTEIN-RELATED"/>
    <property type="match status" value="1"/>
</dbReference>
<protein>
    <submittedName>
        <fullName evidence="1">Extracellular solute-binding protein</fullName>
    </submittedName>
</protein>
<proteinExistence type="predicted"/>
<dbReference type="OrthoDB" id="383574at2"/>